<reference evidence="1" key="1">
    <citation type="submission" date="2024-02" db="EMBL/GenBank/DDBJ databases">
        <authorList>
            <consortium name="ELIXIR-Norway"/>
            <consortium name="Elixir Norway"/>
        </authorList>
    </citation>
    <scope>NUCLEOTIDE SEQUENCE</scope>
</reference>
<keyword evidence="2" id="KW-1185">Reference proteome</keyword>
<name>A0ABP0UJM9_9BRYO</name>
<feature type="non-terminal residue" evidence="1">
    <location>
        <position position="1"/>
    </location>
</feature>
<dbReference type="EMBL" id="OZ019896">
    <property type="protein sequence ID" value="CAK9222488.1"/>
    <property type="molecule type" value="Genomic_DNA"/>
</dbReference>
<protein>
    <submittedName>
        <fullName evidence="1">Uncharacterized protein</fullName>
    </submittedName>
</protein>
<accession>A0ABP0UJM9</accession>
<evidence type="ECO:0000313" key="1">
    <source>
        <dbReference type="EMBL" id="CAK9222488.1"/>
    </source>
</evidence>
<gene>
    <name evidence="1" type="ORF">CSSPTR1EN2_LOCUS16107</name>
</gene>
<sequence>KTTSRCHSICSDIVCGGRNISELEWGHFKAFSNFEGSQAGFSVGPILVLIGGGGSQPVCQ</sequence>
<evidence type="ECO:0000313" key="2">
    <source>
        <dbReference type="Proteomes" id="UP001497512"/>
    </source>
</evidence>
<organism evidence="1 2">
    <name type="scientific">Sphagnum troendelagicum</name>
    <dbReference type="NCBI Taxonomy" id="128251"/>
    <lineage>
        <taxon>Eukaryota</taxon>
        <taxon>Viridiplantae</taxon>
        <taxon>Streptophyta</taxon>
        <taxon>Embryophyta</taxon>
        <taxon>Bryophyta</taxon>
        <taxon>Sphagnophytina</taxon>
        <taxon>Sphagnopsida</taxon>
        <taxon>Sphagnales</taxon>
        <taxon>Sphagnaceae</taxon>
        <taxon>Sphagnum</taxon>
    </lineage>
</organism>
<dbReference type="Proteomes" id="UP001497512">
    <property type="component" value="Chromosome 4"/>
</dbReference>
<proteinExistence type="predicted"/>
<feature type="non-terminal residue" evidence="1">
    <location>
        <position position="60"/>
    </location>
</feature>